<evidence type="ECO:0000313" key="3">
    <source>
        <dbReference type="Proteomes" id="UP000187495"/>
    </source>
</evidence>
<dbReference type="EMBL" id="FTNU01000002">
    <property type="protein sequence ID" value="SIR79673.1"/>
    <property type="molecule type" value="Genomic_DNA"/>
</dbReference>
<keyword evidence="1" id="KW-0472">Membrane</keyword>
<evidence type="ECO:0000313" key="2">
    <source>
        <dbReference type="EMBL" id="SIR79673.1"/>
    </source>
</evidence>
<keyword evidence="1" id="KW-1133">Transmembrane helix</keyword>
<proteinExistence type="predicted"/>
<feature type="transmembrane region" description="Helical" evidence="1">
    <location>
        <begin position="74"/>
        <end position="107"/>
    </location>
</feature>
<dbReference type="RefSeq" id="WP_197718992.1">
    <property type="nucleotide sequence ID" value="NZ_FTNU01000002.1"/>
</dbReference>
<sequence>MRLDFFYRYQAAELLLTTSIRTIGILFAWVMIDGLGLVQDLGEFIALSWLCQVLSLLIFGKISSRLQFDNKHLLLLFCFLTVVGLLALFYSQAIWLFATILSSLLYLLFY</sequence>
<dbReference type="Proteomes" id="UP000187495">
    <property type="component" value="Unassembled WGS sequence"/>
</dbReference>
<dbReference type="AlphaFoldDB" id="A0A1N7DV33"/>
<reference evidence="3" key="1">
    <citation type="submission" date="2017-01" db="EMBL/GenBank/DDBJ databases">
        <authorList>
            <person name="Varghese N."/>
            <person name="Submissions S."/>
        </authorList>
    </citation>
    <scope>NUCLEOTIDE SEQUENCE [LARGE SCALE GENOMIC DNA]</scope>
    <source>
        <strain evidence="3">DSM 21768</strain>
    </source>
</reference>
<evidence type="ECO:0000256" key="1">
    <source>
        <dbReference type="SAM" id="Phobius"/>
    </source>
</evidence>
<feature type="transmembrane region" description="Helical" evidence="1">
    <location>
        <begin position="12"/>
        <end position="32"/>
    </location>
</feature>
<keyword evidence="1" id="KW-0812">Transmembrane</keyword>
<accession>A0A1N7DV33</accession>
<feature type="transmembrane region" description="Helical" evidence="1">
    <location>
        <begin position="44"/>
        <end position="62"/>
    </location>
</feature>
<organism evidence="2 3">
    <name type="scientific">Moraxella cuniculi DSM 21768</name>
    <dbReference type="NCBI Taxonomy" id="1122245"/>
    <lineage>
        <taxon>Bacteria</taxon>
        <taxon>Pseudomonadati</taxon>
        <taxon>Pseudomonadota</taxon>
        <taxon>Gammaproteobacteria</taxon>
        <taxon>Moraxellales</taxon>
        <taxon>Moraxellaceae</taxon>
        <taxon>Moraxella</taxon>
    </lineage>
</organism>
<gene>
    <name evidence="2" type="ORF">SAMN02745664_102141</name>
</gene>
<protein>
    <submittedName>
        <fullName evidence="2">Uncharacterized protein</fullName>
    </submittedName>
</protein>
<keyword evidence="3" id="KW-1185">Reference proteome</keyword>
<name>A0A1N7DV33_9GAMM</name>